<dbReference type="InterPro" id="IPR052548">
    <property type="entry name" value="Type_VII_TA_antitoxin"/>
</dbReference>
<protein>
    <submittedName>
        <fullName evidence="1">Nucleotidyltransferase domain-containing protein</fullName>
    </submittedName>
</protein>
<proteinExistence type="predicted"/>
<dbReference type="PANTHER" id="PTHR33933">
    <property type="entry name" value="NUCLEOTIDYLTRANSFERASE"/>
    <property type="match status" value="1"/>
</dbReference>
<comment type="caution">
    <text evidence="1">The sequence shown here is derived from an EMBL/GenBank/DDBJ whole genome shotgun (WGS) entry which is preliminary data.</text>
</comment>
<keyword evidence="2" id="KW-1185">Reference proteome</keyword>
<dbReference type="EMBL" id="JADWVN010000026">
    <property type="protein sequence ID" value="MBL7527439.1"/>
    <property type="molecule type" value="Genomic_DNA"/>
</dbReference>
<accession>A0ABS1WDL5</accession>
<dbReference type="RefSeq" id="WP_203112840.1">
    <property type="nucleotide sequence ID" value="NZ_JADOBG010000022.1"/>
</dbReference>
<reference evidence="1 2" key="1">
    <citation type="submission" date="2020-12" db="EMBL/GenBank/DDBJ databases">
        <title>WGS of Legionella: environmental sample.</title>
        <authorList>
            <person name="Cristino S."/>
            <person name="Girolamini L."/>
            <person name="Salaris S."/>
            <person name="Pascale M.R."/>
            <person name="Mazzotta M."/>
            <person name="Orsini M."/>
            <person name="Grottola A."/>
        </authorList>
    </citation>
    <scope>NUCLEOTIDE SEQUENCE [LARGE SCALE GENOMIC DNA]</scope>
    <source>
        <strain evidence="1 2">30cs62</strain>
    </source>
</reference>
<evidence type="ECO:0000313" key="1">
    <source>
        <dbReference type="EMBL" id="MBL7527439.1"/>
    </source>
</evidence>
<dbReference type="SUPFAM" id="SSF81301">
    <property type="entry name" value="Nucleotidyltransferase"/>
    <property type="match status" value="1"/>
</dbReference>
<dbReference type="Proteomes" id="UP000809910">
    <property type="component" value="Unassembled WGS sequence"/>
</dbReference>
<organism evidence="1 2">
    <name type="scientific">Legionella bononiensis</name>
    <dbReference type="NCBI Taxonomy" id="2793102"/>
    <lineage>
        <taxon>Bacteria</taxon>
        <taxon>Pseudomonadati</taxon>
        <taxon>Pseudomonadota</taxon>
        <taxon>Gammaproteobacteria</taxon>
        <taxon>Legionellales</taxon>
        <taxon>Legionellaceae</taxon>
        <taxon>Legionella</taxon>
    </lineage>
</organism>
<sequence length="214" mass="24626">MTKKKKSLNKDTVLQSIVDELTSAYHCHTIILYGSRARGDSTATSDYDVAGITKTGEKQRIARFDETHRVYHDIFVFPESAFDEISDEHLCMSDGVVVIENDSFGTKLLKQLAAAITSPELISPDEIVARKVWYQKMLARASTRDLEGKYRHIWSIFTILEDYFVFKQLRYQGPKKAFKYLEDHDPETLSLFNEVLSNTNDIDILEKLIKKITH</sequence>
<name>A0ABS1WDL5_9GAMM</name>
<dbReference type="InterPro" id="IPR043519">
    <property type="entry name" value="NT_sf"/>
</dbReference>
<dbReference type="PANTHER" id="PTHR33933:SF1">
    <property type="entry name" value="PROTEIN ADENYLYLTRANSFERASE MNTA-RELATED"/>
    <property type="match status" value="1"/>
</dbReference>
<dbReference type="CDD" id="cd05403">
    <property type="entry name" value="NT_KNTase_like"/>
    <property type="match status" value="1"/>
</dbReference>
<gene>
    <name evidence="1" type="ORF">I5282_12770</name>
</gene>
<evidence type="ECO:0000313" key="2">
    <source>
        <dbReference type="Proteomes" id="UP000809910"/>
    </source>
</evidence>
<dbReference type="Gene3D" id="3.30.460.10">
    <property type="entry name" value="Beta Polymerase, domain 2"/>
    <property type="match status" value="1"/>
</dbReference>